<comment type="caution">
    <text evidence="2">The sequence shown here is derived from an EMBL/GenBank/DDBJ whole genome shotgun (WGS) entry which is preliminary data.</text>
</comment>
<keyword evidence="1" id="KW-1133">Transmembrane helix</keyword>
<keyword evidence="1" id="KW-0812">Transmembrane</keyword>
<feature type="transmembrane region" description="Helical" evidence="1">
    <location>
        <begin position="219"/>
        <end position="239"/>
    </location>
</feature>
<organism evidence="2 3">
    <name type="scientific">Terrihalobacillus insolitus</name>
    <dbReference type="NCBI Taxonomy" id="2950438"/>
    <lineage>
        <taxon>Bacteria</taxon>
        <taxon>Bacillati</taxon>
        <taxon>Bacillota</taxon>
        <taxon>Bacilli</taxon>
        <taxon>Bacillales</taxon>
        <taxon>Bacillaceae</taxon>
        <taxon>Terrihalobacillus</taxon>
    </lineage>
</organism>
<keyword evidence="3" id="KW-1185">Reference proteome</keyword>
<gene>
    <name evidence="2" type="ORF">NC797_09680</name>
</gene>
<dbReference type="AlphaFoldDB" id="A0A9X4AMF2"/>
<proteinExistence type="predicted"/>
<dbReference type="EMBL" id="JAMQKB010000008">
    <property type="protein sequence ID" value="MDC3424779.1"/>
    <property type="molecule type" value="Genomic_DNA"/>
</dbReference>
<name>A0A9X4AMF2_9BACI</name>
<keyword evidence="1" id="KW-0472">Membrane</keyword>
<evidence type="ECO:0000313" key="3">
    <source>
        <dbReference type="Proteomes" id="UP001145050"/>
    </source>
</evidence>
<protein>
    <submittedName>
        <fullName evidence="2">Sporulation protein YpjB</fullName>
    </submittedName>
</protein>
<dbReference type="Proteomes" id="UP001145050">
    <property type="component" value="Unassembled WGS sequence"/>
</dbReference>
<evidence type="ECO:0000313" key="2">
    <source>
        <dbReference type="EMBL" id="MDC3424779.1"/>
    </source>
</evidence>
<accession>A0A9X4AMF2</accession>
<dbReference type="RefSeq" id="WP_272436580.1">
    <property type="nucleotide sequence ID" value="NZ_JAMQKB010000008.1"/>
</dbReference>
<reference evidence="2" key="1">
    <citation type="submission" date="2022-06" db="EMBL/GenBank/DDBJ databases">
        <title>Aquibacillus sp. a new bacterium isolated from soil saline samples.</title>
        <authorList>
            <person name="Galisteo C."/>
            <person name="De La Haba R."/>
            <person name="Sanchez-Porro C."/>
            <person name="Ventosa A."/>
        </authorList>
    </citation>
    <scope>NUCLEOTIDE SEQUENCE</scope>
    <source>
        <strain evidence="2">3ASR75-11</strain>
    </source>
</reference>
<sequence length="256" mass="29450">MRRKWRVMLILLFMLGIGTQIFTSTVRAEHKDIRSTIFQYLRLIEDKRYDAAVKILTKHKDKIVNVENNKENNEENQTLSLLYEQNRQQLNASPVNEQQLYQSAVSLTLVLDAVTSDGVSPVWKNWQSELTNKLSAIVNDTDQISQTKVDEVITYWEIISPVLVVTLNDVEYEQIASVYQQLQTNSNKVSQTAVKEAFRQTKLLDVTSSVTTEKESSTFVMVLFIVGGFITLTLSYVGWKKYKGNKNKKRKTEKNS</sequence>
<dbReference type="Pfam" id="PF09577">
    <property type="entry name" value="Spore_YpjB"/>
    <property type="match status" value="1"/>
</dbReference>
<dbReference type="InterPro" id="IPR014231">
    <property type="entry name" value="Spore_YpjB"/>
</dbReference>
<evidence type="ECO:0000256" key="1">
    <source>
        <dbReference type="SAM" id="Phobius"/>
    </source>
</evidence>